<dbReference type="FunFam" id="3.30.160.60:FF:000340">
    <property type="entry name" value="zinc finger protein 473 isoform X1"/>
    <property type="match status" value="1"/>
</dbReference>
<dbReference type="GO" id="GO:0008270">
    <property type="term" value="F:zinc ion binding"/>
    <property type="evidence" value="ECO:0007669"/>
    <property type="project" value="UniProtKB-KW"/>
</dbReference>
<dbReference type="InParanoid" id="A0A6L2PH05"/>
<protein>
    <recommendedName>
        <fullName evidence="6">C2H2-type domain-containing protein</fullName>
    </recommendedName>
</protein>
<dbReference type="GO" id="GO:0005634">
    <property type="term" value="C:nucleus"/>
    <property type="evidence" value="ECO:0007669"/>
    <property type="project" value="UniProtKB-ARBA"/>
</dbReference>
<evidence type="ECO:0000259" key="6">
    <source>
        <dbReference type="PROSITE" id="PS50157"/>
    </source>
</evidence>
<keyword evidence="3 5" id="KW-0863">Zinc-finger</keyword>
<reference evidence="8" key="1">
    <citation type="submission" date="2020-01" db="EMBL/GenBank/DDBJ databases">
        <title>Draft genome sequence of the Termite Coptotermes fromosanus.</title>
        <authorList>
            <person name="Itakura S."/>
            <person name="Yosikawa Y."/>
            <person name="Umezawa K."/>
        </authorList>
    </citation>
    <scope>NUCLEOTIDE SEQUENCE [LARGE SCALE GENOMIC DNA]</scope>
</reference>
<gene>
    <name evidence="7" type="ORF">Cfor_06120</name>
</gene>
<dbReference type="AlphaFoldDB" id="A0A6L2PH05"/>
<organism evidence="7 8">
    <name type="scientific">Coptotermes formosanus</name>
    <name type="common">Formosan subterranean termite</name>
    <dbReference type="NCBI Taxonomy" id="36987"/>
    <lineage>
        <taxon>Eukaryota</taxon>
        <taxon>Metazoa</taxon>
        <taxon>Ecdysozoa</taxon>
        <taxon>Arthropoda</taxon>
        <taxon>Hexapoda</taxon>
        <taxon>Insecta</taxon>
        <taxon>Pterygota</taxon>
        <taxon>Neoptera</taxon>
        <taxon>Polyneoptera</taxon>
        <taxon>Dictyoptera</taxon>
        <taxon>Blattodea</taxon>
        <taxon>Blattoidea</taxon>
        <taxon>Termitoidae</taxon>
        <taxon>Rhinotermitidae</taxon>
        <taxon>Coptotermes</taxon>
    </lineage>
</organism>
<dbReference type="InterPro" id="IPR036236">
    <property type="entry name" value="Znf_C2H2_sf"/>
</dbReference>
<dbReference type="PROSITE" id="PS00028">
    <property type="entry name" value="ZINC_FINGER_C2H2_1"/>
    <property type="match status" value="1"/>
</dbReference>
<dbReference type="SUPFAM" id="SSF57667">
    <property type="entry name" value="beta-beta-alpha zinc fingers"/>
    <property type="match status" value="1"/>
</dbReference>
<dbReference type="Proteomes" id="UP000502823">
    <property type="component" value="Unassembled WGS sequence"/>
</dbReference>
<dbReference type="Gene3D" id="3.30.160.60">
    <property type="entry name" value="Classic Zinc Finger"/>
    <property type="match status" value="1"/>
</dbReference>
<sequence>MDEMKMDNSEIICVEVEENENGEIIYVEKIENDDYVVMDDDFCVVECEIATSGDSTNCFDDNDSSQESNPNEPVQIIFLRNFDEDGDGNPIILKQEVGTNDGEIVDETLDDSVAVGNTLKTYVKKQQSFVKLEPVSGSKYSTFKSSGKYHSPTKTMAQTQKLNALLQVASGKVSQMSKPQASSQHEIKATDRRLMTNPNIHIRRLSAFSQQRPKLWSHRVDRRNFDNDSLLRNITNTSCQEAVSKDSLSEQSNVKQLDSNMSNCEVNLQEVQTTVSKKLKDLPYQCEVCDKSFRQASSLVIHLKVHAGKYTDNCVIS</sequence>
<keyword evidence="4" id="KW-0862">Zinc</keyword>
<name>A0A6L2PH05_COPFO</name>
<proteinExistence type="predicted"/>
<dbReference type="OrthoDB" id="8186967at2759"/>
<dbReference type="Pfam" id="PF00096">
    <property type="entry name" value="zf-C2H2"/>
    <property type="match status" value="1"/>
</dbReference>
<evidence type="ECO:0000256" key="5">
    <source>
        <dbReference type="PROSITE-ProRule" id="PRU00042"/>
    </source>
</evidence>
<accession>A0A6L2PH05</accession>
<keyword evidence="2" id="KW-0677">Repeat</keyword>
<dbReference type="SMART" id="SM00355">
    <property type="entry name" value="ZnF_C2H2"/>
    <property type="match status" value="1"/>
</dbReference>
<dbReference type="PROSITE" id="PS50157">
    <property type="entry name" value="ZINC_FINGER_C2H2_2"/>
    <property type="match status" value="1"/>
</dbReference>
<evidence type="ECO:0000256" key="1">
    <source>
        <dbReference type="ARBA" id="ARBA00022723"/>
    </source>
</evidence>
<evidence type="ECO:0000256" key="3">
    <source>
        <dbReference type="ARBA" id="ARBA00022771"/>
    </source>
</evidence>
<evidence type="ECO:0000256" key="4">
    <source>
        <dbReference type="ARBA" id="ARBA00022833"/>
    </source>
</evidence>
<feature type="domain" description="C2H2-type" evidence="6">
    <location>
        <begin position="284"/>
        <end position="311"/>
    </location>
</feature>
<evidence type="ECO:0000313" key="7">
    <source>
        <dbReference type="EMBL" id="GFG29377.1"/>
    </source>
</evidence>
<keyword evidence="8" id="KW-1185">Reference proteome</keyword>
<evidence type="ECO:0000313" key="8">
    <source>
        <dbReference type="Proteomes" id="UP000502823"/>
    </source>
</evidence>
<evidence type="ECO:0000256" key="2">
    <source>
        <dbReference type="ARBA" id="ARBA00022737"/>
    </source>
</evidence>
<keyword evidence="1" id="KW-0479">Metal-binding</keyword>
<comment type="caution">
    <text evidence="7">The sequence shown here is derived from an EMBL/GenBank/DDBJ whole genome shotgun (WGS) entry which is preliminary data.</text>
</comment>
<dbReference type="EMBL" id="BLKM01000135">
    <property type="protein sequence ID" value="GFG29377.1"/>
    <property type="molecule type" value="Genomic_DNA"/>
</dbReference>
<dbReference type="InterPro" id="IPR013087">
    <property type="entry name" value="Znf_C2H2_type"/>
</dbReference>